<dbReference type="SMART" id="SM00647">
    <property type="entry name" value="IBR"/>
    <property type="match status" value="2"/>
</dbReference>
<dbReference type="SUPFAM" id="SSF81321">
    <property type="entry name" value="Family A G protein-coupled receptor-like"/>
    <property type="match status" value="1"/>
</dbReference>
<dbReference type="CDD" id="cd00637">
    <property type="entry name" value="7tm_classA_rhodopsin-like"/>
    <property type="match status" value="1"/>
</dbReference>
<dbReference type="Gene3D" id="1.20.1070.10">
    <property type="entry name" value="Rhodopsin 7-helix transmembrane proteins"/>
    <property type="match status" value="1"/>
</dbReference>
<evidence type="ECO:0000256" key="5">
    <source>
        <dbReference type="ARBA" id="ARBA00022737"/>
    </source>
</evidence>
<dbReference type="GO" id="GO:0016567">
    <property type="term" value="P:protein ubiquitination"/>
    <property type="evidence" value="ECO:0007669"/>
    <property type="project" value="InterPro"/>
</dbReference>
<dbReference type="EC" id="2.3.2.31" evidence="2"/>
<dbReference type="SUPFAM" id="SSF57850">
    <property type="entry name" value="RING/U-box"/>
    <property type="match status" value="2"/>
</dbReference>
<dbReference type="InterPro" id="IPR031127">
    <property type="entry name" value="E3_UB_ligase_RBR"/>
</dbReference>
<reference evidence="9" key="1">
    <citation type="journal article" date="2012" name="Nature">
        <title>The oyster genome reveals stress adaptation and complexity of shell formation.</title>
        <authorList>
            <person name="Zhang G."/>
            <person name="Fang X."/>
            <person name="Guo X."/>
            <person name="Li L."/>
            <person name="Luo R."/>
            <person name="Xu F."/>
            <person name="Yang P."/>
            <person name="Zhang L."/>
            <person name="Wang X."/>
            <person name="Qi H."/>
            <person name="Xiong Z."/>
            <person name="Que H."/>
            <person name="Xie Y."/>
            <person name="Holland P.W."/>
            <person name="Paps J."/>
            <person name="Zhu Y."/>
            <person name="Wu F."/>
            <person name="Chen Y."/>
            <person name="Wang J."/>
            <person name="Peng C."/>
            <person name="Meng J."/>
            <person name="Yang L."/>
            <person name="Liu J."/>
            <person name="Wen B."/>
            <person name="Zhang N."/>
            <person name="Huang Z."/>
            <person name="Zhu Q."/>
            <person name="Feng Y."/>
            <person name="Mount A."/>
            <person name="Hedgecock D."/>
            <person name="Xu Z."/>
            <person name="Liu Y."/>
            <person name="Domazet-Loso T."/>
            <person name="Du Y."/>
            <person name="Sun X."/>
            <person name="Zhang S."/>
            <person name="Liu B."/>
            <person name="Cheng P."/>
            <person name="Jiang X."/>
            <person name="Li J."/>
            <person name="Fan D."/>
            <person name="Wang W."/>
            <person name="Fu W."/>
            <person name="Wang T."/>
            <person name="Wang B."/>
            <person name="Zhang J."/>
            <person name="Peng Z."/>
            <person name="Li Y."/>
            <person name="Li N."/>
            <person name="Wang J."/>
            <person name="Chen M."/>
            <person name="He Y."/>
            <person name="Tan F."/>
            <person name="Song X."/>
            <person name="Zheng Q."/>
            <person name="Huang R."/>
            <person name="Yang H."/>
            <person name="Du X."/>
            <person name="Chen L."/>
            <person name="Yang M."/>
            <person name="Gaffney P.M."/>
            <person name="Wang S."/>
            <person name="Luo L."/>
            <person name="She Z."/>
            <person name="Ming Y."/>
            <person name="Huang W."/>
            <person name="Zhang S."/>
            <person name="Huang B."/>
            <person name="Zhang Y."/>
            <person name="Qu T."/>
            <person name="Ni P."/>
            <person name="Miao G."/>
            <person name="Wang J."/>
            <person name="Wang Q."/>
            <person name="Steinberg C.E."/>
            <person name="Wang H."/>
            <person name="Li N."/>
            <person name="Qian L."/>
            <person name="Zhang G."/>
            <person name="Li Y."/>
            <person name="Yang H."/>
            <person name="Liu X."/>
            <person name="Wang J."/>
            <person name="Yin Y."/>
            <person name="Wang J."/>
        </authorList>
    </citation>
    <scope>NUCLEOTIDE SEQUENCE [LARGE SCALE GENOMIC DNA]</scope>
    <source>
        <strain evidence="9">05x7-T-G4-1.051#20</strain>
    </source>
</reference>
<keyword evidence="3" id="KW-0808">Transferase</keyword>
<dbReference type="PANTHER" id="PTHR11685">
    <property type="entry name" value="RBR FAMILY RING FINGER AND IBR DOMAIN-CONTAINING"/>
    <property type="match status" value="1"/>
</dbReference>
<keyword evidence="8" id="KW-0862">Zinc</keyword>
<dbReference type="Gene3D" id="1.20.120.1750">
    <property type="match status" value="1"/>
</dbReference>
<name>K1RB15_MAGGI</name>
<evidence type="ECO:0000256" key="4">
    <source>
        <dbReference type="ARBA" id="ARBA00022723"/>
    </source>
</evidence>
<keyword evidence="5" id="KW-0677">Repeat</keyword>
<evidence type="ECO:0000256" key="8">
    <source>
        <dbReference type="ARBA" id="ARBA00022833"/>
    </source>
</evidence>
<evidence type="ECO:0000256" key="6">
    <source>
        <dbReference type="ARBA" id="ARBA00022771"/>
    </source>
</evidence>
<dbReference type="AlphaFoldDB" id="K1RB15"/>
<comment type="catalytic activity">
    <reaction evidence="1">
        <text>[E2 ubiquitin-conjugating enzyme]-S-ubiquitinyl-L-cysteine + [acceptor protein]-L-lysine = [E2 ubiquitin-conjugating enzyme]-L-cysteine + [acceptor protein]-N(6)-ubiquitinyl-L-lysine.</text>
        <dbReference type="EC" id="2.3.2.31"/>
    </reaction>
</comment>
<dbReference type="GO" id="GO:0008270">
    <property type="term" value="F:zinc ion binding"/>
    <property type="evidence" value="ECO:0007669"/>
    <property type="project" value="UniProtKB-KW"/>
</dbReference>
<accession>K1RB15</accession>
<dbReference type="InterPro" id="IPR002867">
    <property type="entry name" value="IBR_dom"/>
</dbReference>
<keyword evidence="6" id="KW-0863">Zinc-finger</keyword>
<dbReference type="PROSITE" id="PS51873">
    <property type="entry name" value="TRIAD"/>
    <property type="match status" value="1"/>
</dbReference>
<dbReference type="InParanoid" id="K1RB15"/>
<dbReference type="InterPro" id="IPR044066">
    <property type="entry name" value="TRIAD_supradom"/>
</dbReference>
<organism evidence="9">
    <name type="scientific">Magallana gigas</name>
    <name type="common">Pacific oyster</name>
    <name type="synonym">Crassostrea gigas</name>
    <dbReference type="NCBI Taxonomy" id="29159"/>
    <lineage>
        <taxon>Eukaryota</taxon>
        <taxon>Metazoa</taxon>
        <taxon>Spiralia</taxon>
        <taxon>Lophotrochozoa</taxon>
        <taxon>Mollusca</taxon>
        <taxon>Bivalvia</taxon>
        <taxon>Autobranchia</taxon>
        <taxon>Pteriomorphia</taxon>
        <taxon>Ostreida</taxon>
        <taxon>Ostreoidea</taxon>
        <taxon>Ostreidae</taxon>
        <taxon>Magallana</taxon>
    </lineage>
</organism>
<evidence type="ECO:0000256" key="1">
    <source>
        <dbReference type="ARBA" id="ARBA00001798"/>
    </source>
</evidence>
<dbReference type="EMBL" id="JH818113">
    <property type="protein sequence ID" value="EKC40849.1"/>
    <property type="molecule type" value="Genomic_DNA"/>
</dbReference>
<protein>
    <recommendedName>
        <fullName evidence="2">RBR-type E3 ubiquitin transferase</fullName>
        <ecNumber evidence="2">2.3.2.31</ecNumber>
    </recommendedName>
</protein>
<gene>
    <name evidence="9" type="ORF">CGI_10026536</name>
</gene>
<evidence type="ECO:0000256" key="7">
    <source>
        <dbReference type="ARBA" id="ARBA00022786"/>
    </source>
</evidence>
<dbReference type="GO" id="GO:0061630">
    <property type="term" value="F:ubiquitin protein ligase activity"/>
    <property type="evidence" value="ECO:0007669"/>
    <property type="project" value="UniProtKB-EC"/>
</dbReference>
<keyword evidence="7" id="KW-0833">Ubl conjugation pathway</keyword>
<evidence type="ECO:0000256" key="2">
    <source>
        <dbReference type="ARBA" id="ARBA00012251"/>
    </source>
</evidence>
<evidence type="ECO:0000313" key="9">
    <source>
        <dbReference type="EMBL" id="EKC40849.1"/>
    </source>
</evidence>
<evidence type="ECO:0000256" key="3">
    <source>
        <dbReference type="ARBA" id="ARBA00022679"/>
    </source>
</evidence>
<keyword evidence="4" id="KW-0479">Metal-binding</keyword>
<sequence length="384" mass="43620">MDENVTLSSSASNNTNTTNNFGTQSDDAEVVLVKTVVLISVGILIVFENSVVLVAAFRNKTLRENIHYNLVLSLSFSDFVLGINASIHGTGLKIIDVRKQLAKRFGVNFPDIECVCLEKGIIYPNERPVADILKPIQVTVGNPDRKILTNLAATEPDMFTEDVSEPRLKMSCGHAITPDSLFGHMKKTLMSQDIQGVRCKNCRAEWSMQEIIKKADMTKDERIFFEYKVSLNMMNQEDADSSECPFCGTYCQRQNQNELHIRCTTCTRRTKKVVEFCWNCKRPWTRNHKCTNTKHELEQIRRFLNEAPLKDMAYVNNRKVPSNRLCPGCGYLIVHDKDCQEMECKKCKLFFCFSCLTVLVDVNKHSGENCVVAPVQICSQKGYN</sequence>
<dbReference type="Pfam" id="PF01485">
    <property type="entry name" value="IBR"/>
    <property type="match status" value="1"/>
</dbReference>
<dbReference type="HOGENOM" id="CLU_720123_0_0_1"/>
<proteinExistence type="predicted"/>